<feature type="compositionally biased region" description="Polar residues" evidence="1">
    <location>
        <begin position="440"/>
        <end position="450"/>
    </location>
</feature>
<sequence length="461" mass="49090">PTPPPHPPALPRYTGPDITPLELARATYITHKIDLLVKSNVVNALDHEQNHGSIEELLQRARAAAVLQKAVRVFRKRNWARKFALVDPALKELVDEEREVEHHIREEARRKVERGPDPFGAESRRVNQRRESISDGHRPNTVSGRPRLMSSTSFRGLKDGFSSGSLPGGGSILGGGESGGSTNAAAESLKKLTAQAAVSEATFEALELQEKEHRRRTSNLADLKQLLPSSPASPTADVLVELGAAPASLSPGKKLAKRASVMLPGSGIRPMSASAARTGGEDHRRAAAVIFTEGGPGRRPSMRRPSTAAGGRKSVSMAADVEAGGSSRRPSTAAGGRKSVSMAADVEAGGSSHGGSRRASTANGWGARATRVANRRRQGPRTLGAKSEEMSKLKSGAAIHLLRKRDTSVKKIMMTKGKLNKQKTAKELIARVAFDSNEGSIVSASSNSLQDKAARGTWQQD</sequence>
<dbReference type="Proteomes" id="UP001165060">
    <property type="component" value="Unassembled WGS sequence"/>
</dbReference>
<evidence type="ECO:0000256" key="1">
    <source>
        <dbReference type="SAM" id="MobiDB-lite"/>
    </source>
</evidence>
<feature type="non-terminal residue" evidence="2">
    <location>
        <position position="1"/>
    </location>
</feature>
<organism evidence="2 3">
    <name type="scientific">Tetraparma gracilis</name>
    <dbReference type="NCBI Taxonomy" id="2962635"/>
    <lineage>
        <taxon>Eukaryota</taxon>
        <taxon>Sar</taxon>
        <taxon>Stramenopiles</taxon>
        <taxon>Ochrophyta</taxon>
        <taxon>Bolidophyceae</taxon>
        <taxon>Parmales</taxon>
        <taxon>Triparmaceae</taxon>
        <taxon>Tetraparma</taxon>
    </lineage>
</organism>
<feature type="region of interest" description="Disordered" evidence="1">
    <location>
        <begin position="290"/>
        <end position="396"/>
    </location>
</feature>
<name>A0ABQ6MXL2_9STRA</name>
<feature type="region of interest" description="Disordered" evidence="1">
    <location>
        <begin position="109"/>
        <end position="150"/>
    </location>
</feature>
<reference evidence="2 3" key="1">
    <citation type="journal article" date="2023" name="Commun. Biol.">
        <title>Genome analysis of Parmales, the sister group of diatoms, reveals the evolutionary specialization of diatoms from phago-mixotrophs to photoautotrophs.</title>
        <authorList>
            <person name="Ban H."/>
            <person name="Sato S."/>
            <person name="Yoshikawa S."/>
            <person name="Yamada K."/>
            <person name="Nakamura Y."/>
            <person name="Ichinomiya M."/>
            <person name="Sato N."/>
            <person name="Blanc-Mathieu R."/>
            <person name="Endo H."/>
            <person name="Kuwata A."/>
            <person name="Ogata H."/>
        </authorList>
    </citation>
    <scope>NUCLEOTIDE SEQUENCE [LARGE SCALE GENOMIC DNA]</scope>
</reference>
<feature type="region of interest" description="Disordered" evidence="1">
    <location>
        <begin position="440"/>
        <end position="461"/>
    </location>
</feature>
<feature type="compositionally biased region" description="Basic and acidic residues" evidence="1">
    <location>
        <begin position="109"/>
        <end position="138"/>
    </location>
</feature>
<keyword evidence="3" id="KW-1185">Reference proteome</keyword>
<gene>
    <name evidence="2" type="ORF">TeGR_g4059</name>
</gene>
<evidence type="ECO:0008006" key="4">
    <source>
        <dbReference type="Google" id="ProtNLM"/>
    </source>
</evidence>
<evidence type="ECO:0000313" key="2">
    <source>
        <dbReference type="EMBL" id="GMI34755.1"/>
    </source>
</evidence>
<proteinExistence type="predicted"/>
<evidence type="ECO:0000313" key="3">
    <source>
        <dbReference type="Proteomes" id="UP001165060"/>
    </source>
</evidence>
<protein>
    <recommendedName>
        <fullName evidence="4">WH2 domain-containing protein</fullName>
    </recommendedName>
</protein>
<comment type="caution">
    <text evidence="2">The sequence shown here is derived from an EMBL/GenBank/DDBJ whole genome shotgun (WGS) entry which is preliminary data.</text>
</comment>
<dbReference type="EMBL" id="BRYB01004657">
    <property type="protein sequence ID" value="GMI34755.1"/>
    <property type="molecule type" value="Genomic_DNA"/>
</dbReference>
<accession>A0ABQ6MXL2</accession>